<reference evidence="4" key="1">
    <citation type="journal article" date="2019" name="Gigascience">
        <title>De novo genome assembly of the endangered Acer yangbiense, a plant species with extremely small populations endemic to Yunnan Province, China.</title>
        <authorList>
            <person name="Yang J."/>
            <person name="Wariss H.M."/>
            <person name="Tao L."/>
            <person name="Zhang R."/>
            <person name="Yun Q."/>
            <person name="Hollingsworth P."/>
            <person name="Dao Z."/>
            <person name="Luo G."/>
            <person name="Guo H."/>
            <person name="Ma Y."/>
            <person name="Sun W."/>
        </authorList>
    </citation>
    <scope>NUCLEOTIDE SEQUENCE [LARGE SCALE GENOMIC DNA]</scope>
    <source>
        <strain evidence="4">cv. Malutang</strain>
    </source>
</reference>
<feature type="domain" description="Retroviral polymerase SH3-like" evidence="2">
    <location>
        <begin position="362"/>
        <end position="401"/>
    </location>
</feature>
<accession>A0A5C7ISJ5</accession>
<evidence type="ECO:0000259" key="2">
    <source>
        <dbReference type="Pfam" id="PF25597"/>
    </source>
</evidence>
<dbReference type="Gene3D" id="2.100.10.30">
    <property type="entry name" value="Jacalin-like lectin domain"/>
    <property type="match status" value="1"/>
</dbReference>
<dbReference type="OrthoDB" id="1628660at2759"/>
<organism evidence="3 4">
    <name type="scientific">Acer yangbiense</name>
    <dbReference type="NCBI Taxonomy" id="1000413"/>
    <lineage>
        <taxon>Eukaryota</taxon>
        <taxon>Viridiplantae</taxon>
        <taxon>Streptophyta</taxon>
        <taxon>Embryophyta</taxon>
        <taxon>Tracheophyta</taxon>
        <taxon>Spermatophyta</taxon>
        <taxon>Magnoliopsida</taxon>
        <taxon>eudicotyledons</taxon>
        <taxon>Gunneridae</taxon>
        <taxon>Pentapetalae</taxon>
        <taxon>rosids</taxon>
        <taxon>malvids</taxon>
        <taxon>Sapindales</taxon>
        <taxon>Sapindaceae</taxon>
        <taxon>Hippocastanoideae</taxon>
        <taxon>Acereae</taxon>
        <taxon>Acer</taxon>
    </lineage>
</organism>
<evidence type="ECO:0000256" key="1">
    <source>
        <dbReference type="SAM" id="MobiDB-lite"/>
    </source>
</evidence>
<keyword evidence="4" id="KW-1185">Reference proteome</keyword>
<evidence type="ECO:0000313" key="4">
    <source>
        <dbReference type="Proteomes" id="UP000323000"/>
    </source>
</evidence>
<name>A0A5C7ISJ5_9ROSI</name>
<sequence length="589" mass="65905">MDTKRLVIYHGGSWVGNSYEGGLTKWVHVPRGLTYDALVKLVQDVAKVDAARYTVKLCSLVSTNICVARPISENDNEMSCMMDEDKFIPAVYVTICQKGLTDCVQNATGSMWVYSNIRLADIDETIHDQENSQTLDTDNSDDMLIPNIDTDNSDDGVDDGVGAGSASASPSGFATFGEGSFRENGLGEDGSSEHPTPRAWSIPGSERYSLEPNRMDEAISNDGCLYKGKLFRCKKDLKGTVHKYALNENFELQIRRSSKTRYEAGSNSWTVGELLLPKLKVHGHSLKPKDIMVEMQVEHGLYLLYTKAWRAKDHVEASVFGAPEESFKLLHAYCHRLKEVNPGTVTFPTYGEVQLILSGHTRCAFLGYASDRKGFLCYDPIAHRIRISRNVVFIENQYFFPNTYVPNPPASFSYLYDFGGNNFNDDNNSNDATNSNFIKFKPGLVYQRRCQIRSQETEGPDQENSPAPDPPQEAPSTDLHQEPPLLRRSTQMVKPPDRLSLENSCKHAVTDSMMVGSWGGPSSKYWSFKAEGIITEITINCGEVVDSISFTKFDGNQIRLWFSMRSRPFGINYGQVATVRKGHRSLECQ</sequence>
<dbReference type="InterPro" id="IPR057670">
    <property type="entry name" value="SH3_retrovirus"/>
</dbReference>
<evidence type="ECO:0000313" key="3">
    <source>
        <dbReference type="EMBL" id="TXG72300.1"/>
    </source>
</evidence>
<comment type="caution">
    <text evidence="3">The sequence shown here is derived from an EMBL/GenBank/DDBJ whole genome shotgun (WGS) entry which is preliminary data.</text>
</comment>
<proteinExistence type="predicted"/>
<feature type="region of interest" description="Disordered" evidence="1">
    <location>
        <begin position="454"/>
        <end position="499"/>
    </location>
</feature>
<dbReference type="Proteomes" id="UP000323000">
    <property type="component" value="Chromosome 1"/>
</dbReference>
<feature type="region of interest" description="Disordered" evidence="1">
    <location>
        <begin position="130"/>
        <end position="205"/>
    </location>
</feature>
<dbReference type="AlphaFoldDB" id="A0A5C7ISJ5"/>
<protein>
    <recommendedName>
        <fullName evidence="2">Retroviral polymerase SH3-like domain-containing protein</fullName>
    </recommendedName>
</protein>
<dbReference type="InterPro" id="IPR036404">
    <property type="entry name" value="Jacalin-like_lectin_dom_sf"/>
</dbReference>
<feature type="compositionally biased region" description="Low complexity" evidence="1">
    <location>
        <begin position="164"/>
        <end position="177"/>
    </location>
</feature>
<gene>
    <name evidence="3" type="ORF">EZV62_000879</name>
</gene>
<dbReference type="Pfam" id="PF25597">
    <property type="entry name" value="SH3_retrovirus"/>
    <property type="match status" value="1"/>
</dbReference>
<dbReference type="EMBL" id="VAHF01000001">
    <property type="protein sequence ID" value="TXG72300.1"/>
    <property type="molecule type" value="Genomic_DNA"/>
</dbReference>